<organism evidence="1 2">
    <name type="scientific">Actinidia rufa</name>
    <dbReference type="NCBI Taxonomy" id="165716"/>
    <lineage>
        <taxon>Eukaryota</taxon>
        <taxon>Viridiplantae</taxon>
        <taxon>Streptophyta</taxon>
        <taxon>Embryophyta</taxon>
        <taxon>Tracheophyta</taxon>
        <taxon>Spermatophyta</taxon>
        <taxon>Magnoliopsida</taxon>
        <taxon>eudicotyledons</taxon>
        <taxon>Gunneridae</taxon>
        <taxon>Pentapetalae</taxon>
        <taxon>asterids</taxon>
        <taxon>Ericales</taxon>
        <taxon>Actinidiaceae</taxon>
        <taxon>Actinidia</taxon>
    </lineage>
</organism>
<gene>
    <name evidence="1" type="ORF">Acr_23g0000520</name>
</gene>
<comment type="caution">
    <text evidence="1">The sequence shown here is derived from an EMBL/GenBank/DDBJ whole genome shotgun (WGS) entry which is preliminary data.</text>
</comment>
<dbReference type="Proteomes" id="UP000585474">
    <property type="component" value="Unassembled WGS sequence"/>
</dbReference>
<dbReference type="EMBL" id="BJWL01000023">
    <property type="protein sequence ID" value="GFZ11667.1"/>
    <property type="molecule type" value="Genomic_DNA"/>
</dbReference>
<proteinExistence type="predicted"/>
<protein>
    <submittedName>
        <fullName evidence="1">Uncharacterized protein</fullName>
    </submittedName>
</protein>
<dbReference type="OrthoDB" id="1928766at2759"/>
<reference evidence="1 2" key="1">
    <citation type="submission" date="2019-07" db="EMBL/GenBank/DDBJ databases">
        <title>De Novo Assembly of kiwifruit Actinidia rufa.</title>
        <authorList>
            <person name="Sugita-Konishi S."/>
            <person name="Sato K."/>
            <person name="Mori E."/>
            <person name="Abe Y."/>
            <person name="Kisaki G."/>
            <person name="Hamano K."/>
            <person name="Suezawa K."/>
            <person name="Otani M."/>
            <person name="Fukuda T."/>
            <person name="Manabe T."/>
            <person name="Gomi K."/>
            <person name="Tabuchi M."/>
            <person name="Akimitsu K."/>
            <person name="Kataoka I."/>
        </authorList>
    </citation>
    <scope>NUCLEOTIDE SEQUENCE [LARGE SCALE GENOMIC DNA]</scope>
    <source>
        <strain evidence="2">cv. Fuchu</strain>
    </source>
</reference>
<accession>A0A7J0GLG6</accession>
<evidence type="ECO:0000313" key="2">
    <source>
        <dbReference type="Proteomes" id="UP000585474"/>
    </source>
</evidence>
<dbReference type="AlphaFoldDB" id="A0A7J0GLG6"/>
<name>A0A7J0GLG6_9ERIC</name>
<keyword evidence="2" id="KW-1185">Reference proteome</keyword>
<sequence>MKRVVSTLHQVIKFVSPRDEEILYGDQVIAKQYYLATVSIKATMKEVQLVEDERKILEDVGRILEAKVVEDLIHYELDEPSSNRFFLVGSNMRERKRTDLIEFLKENIEVFAWTLYEMPQIDSSFNVILEARLVKQWERMVATEDVDAVMKEVKKLKKASAIIEVLYPPKLALCNTIVVKKKN</sequence>
<evidence type="ECO:0000313" key="1">
    <source>
        <dbReference type="EMBL" id="GFZ11667.1"/>
    </source>
</evidence>